<name>A0ABP0EG87_9ASCO</name>
<dbReference type="GO" id="GO:0008483">
    <property type="term" value="F:transaminase activity"/>
    <property type="evidence" value="ECO:0007669"/>
    <property type="project" value="UniProtKB-KW"/>
</dbReference>
<dbReference type="Proteomes" id="UP001497600">
    <property type="component" value="Chromosome F"/>
</dbReference>
<evidence type="ECO:0000256" key="2">
    <source>
        <dbReference type="ARBA" id="ARBA00007441"/>
    </source>
</evidence>
<keyword evidence="9" id="KW-1185">Reference proteome</keyword>
<protein>
    <submittedName>
        <fullName evidence="8">Aromatic amino acid aminotransferase 2</fullName>
    </submittedName>
</protein>
<feature type="region of interest" description="Disordered" evidence="6">
    <location>
        <begin position="19"/>
        <end position="38"/>
    </location>
</feature>
<dbReference type="Pfam" id="PF00155">
    <property type="entry name" value="Aminotran_1_2"/>
    <property type="match status" value="1"/>
</dbReference>
<accession>A0ABP0EG87</accession>
<dbReference type="InterPro" id="IPR015424">
    <property type="entry name" value="PyrdxlP-dep_Trfase"/>
</dbReference>
<feature type="domain" description="Aminotransferase class I/classII large" evidence="7">
    <location>
        <begin position="98"/>
        <end position="491"/>
    </location>
</feature>
<reference evidence="8 9" key="1">
    <citation type="submission" date="2024-01" db="EMBL/GenBank/DDBJ databases">
        <authorList>
            <consortium name="Genoscope - CEA"/>
            <person name="William W."/>
        </authorList>
    </citation>
    <scope>NUCLEOTIDE SEQUENCE [LARGE SCALE GENOMIC DNA]</scope>
    <source>
        <strain evidence="8 9">29B2s-10</strain>
    </source>
</reference>
<gene>
    <name evidence="8" type="primary">ARO9</name>
    <name evidence="8" type="ORF">CAAN4_F16864</name>
</gene>
<dbReference type="PANTHER" id="PTHR42790">
    <property type="entry name" value="AMINOTRANSFERASE"/>
    <property type="match status" value="1"/>
</dbReference>
<comment type="cofactor">
    <cofactor evidence="1">
        <name>pyridoxal 5'-phosphate</name>
        <dbReference type="ChEBI" id="CHEBI:597326"/>
    </cofactor>
</comment>
<dbReference type="CDD" id="cd00609">
    <property type="entry name" value="AAT_like"/>
    <property type="match status" value="1"/>
</dbReference>
<dbReference type="InterPro" id="IPR015421">
    <property type="entry name" value="PyrdxlP-dep_Trfase_major"/>
</dbReference>
<keyword evidence="4" id="KW-0808">Transferase</keyword>
<dbReference type="PANTHER" id="PTHR42790:SF2">
    <property type="entry name" value="AROMATIC AMINO ACID AMINOTRANSFERASE 2"/>
    <property type="match status" value="1"/>
</dbReference>
<organism evidence="8 9">
    <name type="scientific">[Candida] anglica</name>
    <dbReference type="NCBI Taxonomy" id="148631"/>
    <lineage>
        <taxon>Eukaryota</taxon>
        <taxon>Fungi</taxon>
        <taxon>Dikarya</taxon>
        <taxon>Ascomycota</taxon>
        <taxon>Saccharomycotina</taxon>
        <taxon>Pichiomycetes</taxon>
        <taxon>Debaryomycetaceae</taxon>
        <taxon>Kurtzmaniella</taxon>
    </lineage>
</organism>
<dbReference type="SUPFAM" id="SSF53383">
    <property type="entry name" value="PLP-dependent transferases"/>
    <property type="match status" value="1"/>
</dbReference>
<evidence type="ECO:0000256" key="1">
    <source>
        <dbReference type="ARBA" id="ARBA00001933"/>
    </source>
</evidence>
<comment type="similarity">
    <text evidence="2">Belongs to the class-I pyridoxal-phosphate-dependent aminotransferase family.</text>
</comment>
<dbReference type="InterPro" id="IPR050859">
    <property type="entry name" value="Class-I_PLP-dep_aminotransf"/>
</dbReference>
<proteinExistence type="inferred from homology"/>
<evidence type="ECO:0000256" key="5">
    <source>
        <dbReference type="ARBA" id="ARBA00022898"/>
    </source>
</evidence>
<evidence type="ECO:0000256" key="6">
    <source>
        <dbReference type="SAM" id="MobiDB-lite"/>
    </source>
</evidence>
<evidence type="ECO:0000259" key="7">
    <source>
        <dbReference type="Pfam" id="PF00155"/>
    </source>
</evidence>
<sequence length="506" mass="56202">MTVTVFEHDHLLSERAKARSFSHFSQGPTDGAPEGFKPHPKPLALHWGMPNPGFFPIDSIDVNLVDYPFQKSLSLPTTNASVESLIPQGKSTGRSVTIAKKEDDADIIDISRGLQYSEVEGLPQLRQFARDFIKRTHAPAYSDWDVIITTGAGDGLNKSADLILDPEDVILIEEFTFSPFLSNVKANGGIAVPLKLNLDAESGPLGLDIDYLQNLLENWSELKPGLKKPKAIYTIPTGQNPTGVTQPVELRRKVYDLAVKHDFIILEDDPYGYLALPKYSKPEGLLRLGQFLEIDEYLESHLTPSYLTLDTTGRVVRIETFSKLFAPGLRLGFIVAQKRAIDVIGKYAALVTRSPSGTSQLIVQNVIQKKFGGVDGWIEWILKMRVTYAHRRDVLLSQFYESDAYKKGYLDVIDPSAGMFASVIIKFPEGTTDADAKTKLLNWKFVAFGVGVVPGANMAVDKDFSAERSNFYRITFAPANDDEELTEAGQRFVGAVEEFFEKGLKF</sequence>
<dbReference type="Gene3D" id="3.40.640.10">
    <property type="entry name" value="Type I PLP-dependent aspartate aminotransferase-like (Major domain)"/>
    <property type="match status" value="1"/>
</dbReference>
<evidence type="ECO:0000313" key="9">
    <source>
        <dbReference type="Proteomes" id="UP001497600"/>
    </source>
</evidence>
<evidence type="ECO:0000313" key="8">
    <source>
        <dbReference type="EMBL" id="CAK7914536.1"/>
    </source>
</evidence>
<dbReference type="EMBL" id="OZ004258">
    <property type="protein sequence ID" value="CAK7914536.1"/>
    <property type="molecule type" value="Genomic_DNA"/>
</dbReference>
<dbReference type="InterPro" id="IPR004839">
    <property type="entry name" value="Aminotransferase_I/II_large"/>
</dbReference>
<evidence type="ECO:0000256" key="4">
    <source>
        <dbReference type="ARBA" id="ARBA00022679"/>
    </source>
</evidence>
<evidence type="ECO:0000256" key="3">
    <source>
        <dbReference type="ARBA" id="ARBA00022576"/>
    </source>
</evidence>
<keyword evidence="3 8" id="KW-0032">Aminotransferase</keyword>
<keyword evidence="5" id="KW-0663">Pyridoxal phosphate</keyword>